<dbReference type="GO" id="GO:0016747">
    <property type="term" value="F:acyltransferase activity, transferring groups other than amino-acyl groups"/>
    <property type="evidence" value="ECO:0007669"/>
    <property type="project" value="TreeGrafter"/>
</dbReference>
<dbReference type="Pfam" id="PF00756">
    <property type="entry name" value="Esterase"/>
    <property type="match status" value="1"/>
</dbReference>
<dbReference type="SUPFAM" id="SSF53474">
    <property type="entry name" value="alpha/beta-Hydrolases"/>
    <property type="match status" value="1"/>
</dbReference>
<dbReference type="RefSeq" id="WP_146849836.1">
    <property type="nucleotide sequence ID" value="NZ_BKAG01000008.1"/>
</dbReference>
<dbReference type="AlphaFoldDB" id="A0A512M680"/>
<keyword evidence="2" id="KW-1185">Reference proteome</keyword>
<name>A0A512M680_9BACT</name>
<dbReference type="Gene3D" id="3.40.50.1820">
    <property type="entry name" value="alpha/beta hydrolase"/>
    <property type="match status" value="1"/>
</dbReference>
<organism evidence="1 2">
    <name type="scientific">Brevifollis gellanilyticus</name>
    <dbReference type="NCBI Taxonomy" id="748831"/>
    <lineage>
        <taxon>Bacteria</taxon>
        <taxon>Pseudomonadati</taxon>
        <taxon>Verrucomicrobiota</taxon>
        <taxon>Verrucomicrobiia</taxon>
        <taxon>Verrucomicrobiales</taxon>
        <taxon>Verrucomicrobiaceae</taxon>
    </lineage>
</organism>
<dbReference type="InterPro" id="IPR000801">
    <property type="entry name" value="Esterase-like"/>
</dbReference>
<evidence type="ECO:0000313" key="2">
    <source>
        <dbReference type="Proteomes" id="UP000321577"/>
    </source>
</evidence>
<gene>
    <name evidence="1" type="ORF">BGE01nite_15250</name>
</gene>
<dbReference type="Proteomes" id="UP000321577">
    <property type="component" value="Unassembled WGS sequence"/>
</dbReference>
<dbReference type="PANTHER" id="PTHR48098">
    <property type="entry name" value="ENTEROCHELIN ESTERASE-RELATED"/>
    <property type="match status" value="1"/>
</dbReference>
<dbReference type="InterPro" id="IPR050583">
    <property type="entry name" value="Mycobacterial_A85_antigen"/>
</dbReference>
<dbReference type="GO" id="GO:0016798">
    <property type="term" value="F:hydrolase activity, acting on glycosyl bonds"/>
    <property type="evidence" value="ECO:0007669"/>
    <property type="project" value="UniProtKB-KW"/>
</dbReference>
<sequence>MNPTAFRTIELSDPALTPAGVHFITVKSAALRRRADITVYLPPGTKPETESLPLVTLLHGVYGSHWAWLFKGAAHHVLDRLIREENLPPIMLAMPSDGLWGDGSGYLRHATADYTRWIIDEVPAAAAEIDSRCVHSPRFIAGLSMGGYGALRLGALHPEQFAGISAHSSISDAAQMQGFIEETTAQFDLADDHPSHVLDCMKLNAHRLPPVRFDCGSDDILIEHNRTLHRELDLAGIPHTYEEFPGAHTWDYWHTHLADSLRFFARCLAK</sequence>
<keyword evidence="1" id="KW-0624">Polysaccharide degradation</keyword>
<evidence type="ECO:0000313" key="1">
    <source>
        <dbReference type="EMBL" id="GEP42234.1"/>
    </source>
</evidence>
<accession>A0A512M680</accession>
<dbReference type="EMBL" id="BKAG01000008">
    <property type="protein sequence ID" value="GEP42234.1"/>
    <property type="molecule type" value="Genomic_DNA"/>
</dbReference>
<keyword evidence="1" id="KW-0858">Xylan degradation</keyword>
<keyword evidence="1" id="KW-0326">Glycosidase</keyword>
<proteinExistence type="predicted"/>
<dbReference type="OrthoDB" id="9803578at2"/>
<dbReference type="GO" id="GO:0045493">
    <property type="term" value="P:xylan catabolic process"/>
    <property type="evidence" value="ECO:0007669"/>
    <property type="project" value="UniProtKB-KW"/>
</dbReference>
<dbReference type="PANTHER" id="PTHR48098:SF1">
    <property type="entry name" value="DIACYLGLYCEROL ACYLTRANSFERASE_MYCOLYLTRANSFERASE AG85A"/>
    <property type="match status" value="1"/>
</dbReference>
<reference evidence="1 2" key="1">
    <citation type="submission" date="2019-07" db="EMBL/GenBank/DDBJ databases">
        <title>Whole genome shotgun sequence of Brevifollis gellanilyticus NBRC 108608.</title>
        <authorList>
            <person name="Hosoyama A."/>
            <person name="Uohara A."/>
            <person name="Ohji S."/>
            <person name="Ichikawa N."/>
        </authorList>
    </citation>
    <scope>NUCLEOTIDE SEQUENCE [LARGE SCALE GENOMIC DNA]</scope>
    <source>
        <strain evidence="1 2">NBRC 108608</strain>
    </source>
</reference>
<keyword evidence="1" id="KW-0378">Hydrolase</keyword>
<dbReference type="InterPro" id="IPR029058">
    <property type="entry name" value="AB_hydrolase_fold"/>
</dbReference>
<comment type="caution">
    <text evidence="1">The sequence shown here is derived from an EMBL/GenBank/DDBJ whole genome shotgun (WGS) entry which is preliminary data.</text>
</comment>
<protein>
    <submittedName>
        <fullName evidence="1">Endo-1,4-beta-xylanase</fullName>
    </submittedName>
</protein>
<keyword evidence="1" id="KW-0119">Carbohydrate metabolism</keyword>